<organism evidence="1 2">
    <name type="scientific">Peribacillus frigoritolerans</name>
    <dbReference type="NCBI Taxonomy" id="450367"/>
    <lineage>
        <taxon>Bacteria</taxon>
        <taxon>Bacillati</taxon>
        <taxon>Bacillota</taxon>
        <taxon>Bacilli</taxon>
        <taxon>Bacillales</taxon>
        <taxon>Bacillaceae</taxon>
        <taxon>Peribacillus</taxon>
    </lineage>
</organism>
<comment type="caution">
    <text evidence="1">The sequence shown here is derived from an EMBL/GenBank/DDBJ whole genome shotgun (WGS) entry which is preliminary data.</text>
</comment>
<dbReference type="AlphaFoldDB" id="A0A941FTM5"/>
<name>A0A941FTM5_9BACI</name>
<gene>
    <name evidence="1" type="ORF">KEH51_23745</name>
</gene>
<dbReference type="InterPro" id="IPR029056">
    <property type="entry name" value="Ribokinase-like"/>
</dbReference>
<dbReference type="EMBL" id="JAGTPW010000055">
    <property type="protein sequence ID" value="MBR8645897.1"/>
    <property type="molecule type" value="Genomic_DNA"/>
</dbReference>
<evidence type="ECO:0008006" key="3">
    <source>
        <dbReference type="Google" id="ProtNLM"/>
    </source>
</evidence>
<dbReference type="Proteomes" id="UP000680045">
    <property type="component" value="Unassembled WGS sequence"/>
</dbReference>
<proteinExistence type="predicted"/>
<evidence type="ECO:0000313" key="2">
    <source>
        <dbReference type="Proteomes" id="UP000680045"/>
    </source>
</evidence>
<reference evidence="1" key="1">
    <citation type="submission" date="2021-04" db="EMBL/GenBank/DDBJ databases">
        <title>Whole genome sequencing of Enterococci isolates from hospitalized patients.</title>
        <authorList>
            <person name="Ogoti B.M."/>
            <person name="Onyambu F.G."/>
        </authorList>
    </citation>
    <scope>NUCLEOTIDE SEQUENCE</scope>
    <source>
        <strain evidence="1">242</strain>
    </source>
</reference>
<sequence>MDKAVRIAKENGTKIVFDPNIRLKIWGDEKEARHIITKYASKSDIVMPGVSEAEFLFGSHTRRNLPIIFMNSVSKQFYLNWAKKAL</sequence>
<protein>
    <recommendedName>
        <fullName evidence="3">Carbohydrate kinase PfkB domain-containing protein</fullName>
    </recommendedName>
</protein>
<dbReference type="Gene3D" id="3.40.1190.20">
    <property type="match status" value="1"/>
</dbReference>
<dbReference type="SUPFAM" id="SSF53613">
    <property type="entry name" value="Ribokinase-like"/>
    <property type="match status" value="1"/>
</dbReference>
<accession>A0A941FTM5</accession>
<evidence type="ECO:0000313" key="1">
    <source>
        <dbReference type="EMBL" id="MBR8645897.1"/>
    </source>
</evidence>